<reference evidence="1 2" key="1">
    <citation type="journal article" date="2013" name="Mar. Genomics">
        <title>Expression of sulfatases in Rhodopirellula baltica and the diversity of sulfatases in the genus Rhodopirellula.</title>
        <authorList>
            <person name="Wegner C.E."/>
            <person name="Richter-Heitmann T."/>
            <person name="Klindworth A."/>
            <person name="Klockow C."/>
            <person name="Richter M."/>
            <person name="Achstetter T."/>
            <person name="Glockner F.O."/>
            <person name="Harder J."/>
        </authorList>
    </citation>
    <scope>NUCLEOTIDE SEQUENCE [LARGE SCALE GENOMIC DNA]</scope>
    <source>
        <strain evidence="1 2">SH28</strain>
    </source>
</reference>
<gene>
    <name evidence="1" type="ORF">RBSH_02127</name>
</gene>
<dbReference type="AlphaFoldDB" id="K5DI32"/>
<comment type="caution">
    <text evidence="1">The sequence shown here is derived from an EMBL/GenBank/DDBJ whole genome shotgun (WGS) entry which is preliminary data.</text>
</comment>
<name>K5DI32_RHOBT</name>
<organism evidence="1 2">
    <name type="scientific">Rhodopirellula baltica SH28</name>
    <dbReference type="NCBI Taxonomy" id="993517"/>
    <lineage>
        <taxon>Bacteria</taxon>
        <taxon>Pseudomonadati</taxon>
        <taxon>Planctomycetota</taxon>
        <taxon>Planctomycetia</taxon>
        <taxon>Pirellulales</taxon>
        <taxon>Pirellulaceae</taxon>
        <taxon>Rhodopirellula</taxon>
    </lineage>
</organism>
<proteinExistence type="predicted"/>
<sequence length="77" mass="8636">MCQSLSIFGSCPGSSRIHNGRETKWEAQCTGESAYNEHQRSISPRVNLWPLLVELAEKQAQLSHLHSLPSIDWSSTL</sequence>
<accession>K5DI32</accession>
<dbReference type="Proteomes" id="UP000007993">
    <property type="component" value="Unassembled WGS sequence"/>
</dbReference>
<evidence type="ECO:0000313" key="2">
    <source>
        <dbReference type="Proteomes" id="UP000007993"/>
    </source>
</evidence>
<evidence type="ECO:0000313" key="1">
    <source>
        <dbReference type="EMBL" id="EKK02494.1"/>
    </source>
</evidence>
<protein>
    <submittedName>
        <fullName evidence="1">Uncharacterized protein</fullName>
    </submittedName>
</protein>
<dbReference type="EMBL" id="AMCW01000055">
    <property type="protein sequence ID" value="EKK02494.1"/>
    <property type="molecule type" value="Genomic_DNA"/>
</dbReference>